<reference evidence="1" key="2">
    <citation type="journal article" date="2023" name="Commun. Biol.">
        <title>Intrasexual cuticular hydrocarbon dimorphism in a wasp sheds light on hydrocarbon biosynthesis genes in Hymenoptera.</title>
        <authorList>
            <person name="Moris V.C."/>
            <person name="Podsiadlowski L."/>
            <person name="Martin S."/>
            <person name="Oeyen J.P."/>
            <person name="Donath A."/>
            <person name="Petersen M."/>
            <person name="Wilbrandt J."/>
            <person name="Misof B."/>
            <person name="Liedtke D."/>
            <person name="Thamm M."/>
            <person name="Scheiner R."/>
            <person name="Schmitt T."/>
            <person name="Niehuis O."/>
        </authorList>
    </citation>
    <scope>NUCLEOTIDE SEQUENCE</scope>
    <source>
        <strain evidence="1">GBR_01_08_01A</strain>
    </source>
</reference>
<gene>
    <name evidence="1" type="ORF">KPH14_010559</name>
</gene>
<comment type="caution">
    <text evidence="1">The sequence shown here is derived from an EMBL/GenBank/DDBJ whole genome shotgun (WGS) entry which is preliminary data.</text>
</comment>
<proteinExistence type="predicted"/>
<organism evidence="1 2">
    <name type="scientific">Odynerus spinipes</name>
    <dbReference type="NCBI Taxonomy" id="1348599"/>
    <lineage>
        <taxon>Eukaryota</taxon>
        <taxon>Metazoa</taxon>
        <taxon>Ecdysozoa</taxon>
        <taxon>Arthropoda</taxon>
        <taxon>Hexapoda</taxon>
        <taxon>Insecta</taxon>
        <taxon>Pterygota</taxon>
        <taxon>Neoptera</taxon>
        <taxon>Endopterygota</taxon>
        <taxon>Hymenoptera</taxon>
        <taxon>Apocrita</taxon>
        <taxon>Aculeata</taxon>
        <taxon>Vespoidea</taxon>
        <taxon>Vespidae</taxon>
        <taxon>Eumeninae</taxon>
        <taxon>Odynerus</taxon>
    </lineage>
</organism>
<sequence>MWVPLIDGGCVTQVLPPSRTSIRRNDTLKVIFEKNHRKNGGKRVPAPNQLVHISNEFHEVIKKNHDEVFDSSETTPVDSIFLILVRRKPIDSPRRVLSSNSSLIDPERKSTSTRLLEVDVPPL</sequence>
<accession>A0AAD9RUB6</accession>
<name>A0AAD9RUB6_9HYME</name>
<protein>
    <submittedName>
        <fullName evidence="1">Uncharacterized protein</fullName>
    </submittedName>
</protein>
<reference evidence="1" key="1">
    <citation type="submission" date="2021-08" db="EMBL/GenBank/DDBJ databases">
        <authorList>
            <person name="Misof B."/>
            <person name="Oliver O."/>
            <person name="Podsiadlowski L."/>
            <person name="Donath A."/>
            <person name="Peters R."/>
            <person name="Mayer C."/>
            <person name="Rust J."/>
            <person name="Gunkel S."/>
            <person name="Lesny P."/>
            <person name="Martin S."/>
            <person name="Oeyen J.P."/>
            <person name="Petersen M."/>
            <person name="Panagiotis P."/>
            <person name="Wilbrandt J."/>
            <person name="Tanja T."/>
        </authorList>
    </citation>
    <scope>NUCLEOTIDE SEQUENCE</scope>
    <source>
        <strain evidence="1">GBR_01_08_01A</strain>
        <tissue evidence="1">Thorax + abdomen</tissue>
    </source>
</reference>
<dbReference type="EMBL" id="JAIFRP010000021">
    <property type="protein sequence ID" value="KAK2585986.1"/>
    <property type="molecule type" value="Genomic_DNA"/>
</dbReference>
<keyword evidence="2" id="KW-1185">Reference proteome</keyword>
<evidence type="ECO:0000313" key="2">
    <source>
        <dbReference type="Proteomes" id="UP001258017"/>
    </source>
</evidence>
<dbReference type="Proteomes" id="UP001258017">
    <property type="component" value="Unassembled WGS sequence"/>
</dbReference>
<evidence type="ECO:0000313" key="1">
    <source>
        <dbReference type="EMBL" id="KAK2585986.1"/>
    </source>
</evidence>
<dbReference type="AlphaFoldDB" id="A0AAD9RUB6"/>